<protein>
    <recommendedName>
        <fullName evidence="4">PWI domain-containing protein</fullName>
    </recommendedName>
</protein>
<gene>
    <name evidence="2" type="ORF">CRG98_001577</name>
</gene>
<reference evidence="2 3" key="1">
    <citation type="submission" date="2017-11" db="EMBL/GenBank/DDBJ databases">
        <title>De-novo sequencing of pomegranate (Punica granatum L.) genome.</title>
        <authorList>
            <person name="Akparov Z."/>
            <person name="Amiraslanov A."/>
            <person name="Hajiyeva S."/>
            <person name="Abbasov M."/>
            <person name="Kaur K."/>
            <person name="Hamwieh A."/>
            <person name="Solovyev V."/>
            <person name="Salamov A."/>
            <person name="Braich B."/>
            <person name="Kosarev P."/>
            <person name="Mahmoud A."/>
            <person name="Hajiyev E."/>
            <person name="Babayeva S."/>
            <person name="Izzatullayeva V."/>
            <person name="Mammadov A."/>
            <person name="Mammadov A."/>
            <person name="Sharifova S."/>
            <person name="Ojaghi J."/>
            <person name="Eynullazada K."/>
            <person name="Bayramov B."/>
            <person name="Abdulazimova A."/>
            <person name="Shahmuradov I."/>
        </authorList>
    </citation>
    <scope>NUCLEOTIDE SEQUENCE [LARGE SCALE GENOMIC DNA]</scope>
    <source>
        <strain evidence="3">cv. AG2017</strain>
        <tissue evidence="2">Leaf</tissue>
    </source>
</reference>
<comment type="caution">
    <text evidence="2">The sequence shown here is derived from an EMBL/GenBank/DDBJ whole genome shotgun (WGS) entry which is preliminary data.</text>
</comment>
<dbReference type="STRING" id="22663.A0A2I0LBA2"/>
<feature type="region of interest" description="Disordered" evidence="1">
    <location>
        <begin position="101"/>
        <end position="217"/>
    </location>
</feature>
<evidence type="ECO:0000313" key="2">
    <source>
        <dbReference type="EMBL" id="PKI77957.1"/>
    </source>
</evidence>
<dbReference type="AlphaFoldDB" id="A0A2I0LBA2"/>
<keyword evidence="3" id="KW-1185">Reference proteome</keyword>
<feature type="compositionally biased region" description="Basic residues" evidence="1">
    <location>
        <begin position="130"/>
        <end position="140"/>
    </location>
</feature>
<dbReference type="Proteomes" id="UP000233551">
    <property type="component" value="Unassembled WGS sequence"/>
</dbReference>
<evidence type="ECO:0000256" key="1">
    <source>
        <dbReference type="SAM" id="MobiDB-lite"/>
    </source>
</evidence>
<accession>A0A2I0LBA2</accession>
<evidence type="ECO:0000313" key="3">
    <source>
        <dbReference type="Proteomes" id="UP000233551"/>
    </source>
</evidence>
<sequence length="223" mass="25411">MGSESNLKTWVSDQLMTLLGYSQTTVVQYVIGLAKQASSPADVLGKLVDFGLSSSSETRAFAEEVFSRVPRKAASMNLYQKQEREAAMFARKQSTYALLDADDDDEDYGNNASVEKRSSGASVSDTKKADTHKKRLRKKTEIHDDDEEDEPPVQFDEGRRVKRRTSHDQEGGSESEEERERDQREREQLEQNIRERDAAGTRKLAEPKLTRKEEGMLYHKLIF</sequence>
<dbReference type="EMBL" id="PGOL01000065">
    <property type="protein sequence ID" value="PKI77957.1"/>
    <property type="molecule type" value="Genomic_DNA"/>
</dbReference>
<evidence type="ECO:0008006" key="4">
    <source>
        <dbReference type="Google" id="ProtNLM"/>
    </source>
</evidence>
<feature type="compositionally biased region" description="Basic and acidic residues" evidence="1">
    <location>
        <begin position="178"/>
        <end position="217"/>
    </location>
</feature>
<organism evidence="2 3">
    <name type="scientific">Punica granatum</name>
    <name type="common">Pomegranate</name>
    <dbReference type="NCBI Taxonomy" id="22663"/>
    <lineage>
        <taxon>Eukaryota</taxon>
        <taxon>Viridiplantae</taxon>
        <taxon>Streptophyta</taxon>
        <taxon>Embryophyta</taxon>
        <taxon>Tracheophyta</taxon>
        <taxon>Spermatophyta</taxon>
        <taxon>Magnoliopsida</taxon>
        <taxon>eudicotyledons</taxon>
        <taxon>Gunneridae</taxon>
        <taxon>Pentapetalae</taxon>
        <taxon>rosids</taxon>
        <taxon>malvids</taxon>
        <taxon>Myrtales</taxon>
        <taxon>Lythraceae</taxon>
        <taxon>Punica</taxon>
    </lineage>
</organism>
<name>A0A2I0LBA2_PUNGR</name>
<proteinExistence type="predicted"/>